<dbReference type="GeneID" id="14919801"/>
<evidence type="ECO:0000313" key="4">
    <source>
        <dbReference type="Proteomes" id="UP000011083"/>
    </source>
</evidence>
<reference evidence="3 4" key="1">
    <citation type="journal article" date="2013" name="Genome Biol.">
        <title>Genome of Acanthamoeba castellanii highlights extensive lateral gene transfer and early evolution of tyrosine kinase signaling.</title>
        <authorList>
            <person name="Clarke M."/>
            <person name="Lohan A.J."/>
            <person name="Liu B."/>
            <person name="Lagkouvardos I."/>
            <person name="Roy S."/>
            <person name="Zafar N."/>
            <person name="Bertelli C."/>
            <person name="Schilde C."/>
            <person name="Kianianmomeni A."/>
            <person name="Burglin T.R."/>
            <person name="Frech C."/>
            <person name="Turcotte B."/>
            <person name="Kopec K.O."/>
            <person name="Synnott J.M."/>
            <person name="Choo C."/>
            <person name="Paponov I."/>
            <person name="Finkler A."/>
            <person name="Soon Heng Tan C."/>
            <person name="Hutchins A.P."/>
            <person name="Weinmeier T."/>
            <person name="Rattei T."/>
            <person name="Chu J.S."/>
            <person name="Gimenez G."/>
            <person name="Irimia M."/>
            <person name="Rigden D.J."/>
            <person name="Fitzpatrick D.A."/>
            <person name="Lorenzo-Morales J."/>
            <person name="Bateman A."/>
            <person name="Chiu C.H."/>
            <person name="Tang P."/>
            <person name="Hegemann P."/>
            <person name="Fromm H."/>
            <person name="Raoult D."/>
            <person name="Greub G."/>
            <person name="Miranda-Saavedra D."/>
            <person name="Chen N."/>
            <person name="Nash P."/>
            <person name="Ginger M.L."/>
            <person name="Horn M."/>
            <person name="Schaap P."/>
            <person name="Caler L."/>
            <person name="Loftus B."/>
        </authorList>
    </citation>
    <scope>NUCLEOTIDE SEQUENCE [LARGE SCALE GENOMIC DNA]</scope>
    <source>
        <strain evidence="3 4">Neff</strain>
    </source>
</reference>
<gene>
    <name evidence="3" type="ORF">ACA1_235690</name>
</gene>
<evidence type="ECO:0000256" key="1">
    <source>
        <dbReference type="SAM" id="MobiDB-lite"/>
    </source>
</evidence>
<keyword evidence="2" id="KW-0472">Membrane</keyword>
<proteinExistence type="predicted"/>
<protein>
    <submittedName>
        <fullName evidence="3">Uncharacterized protein</fullName>
    </submittedName>
</protein>
<organism evidence="3 4">
    <name type="scientific">Acanthamoeba castellanii (strain ATCC 30010 / Neff)</name>
    <dbReference type="NCBI Taxonomy" id="1257118"/>
    <lineage>
        <taxon>Eukaryota</taxon>
        <taxon>Amoebozoa</taxon>
        <taxon>Discosea</taxon>
        <taxon>Longamoebia</taxon>
        <taxon>Centramoebida</taxon>
        <taxon>Acanthamoebidae</taxon>
        <taxon>Acanthamoeba</taxon>
    </lineage>
</organism>
<dbReference type="EMBL" id="KB007939">
    <property type="protein sequence ID" value="ELR19031.1"/>
    <property type="molecule type" value="Genomic_DNA"/>
</dbReference>
<feature type="transmembrane region" description="Helical" evidence="2">
    <location>
        <begin position="7"/>
        <end position="26"/>
    </location>
</feature>
<name>L8H3M9_ACACF</name>
<keyword evidence="4" id="KW-1185">Reference proteome</keyword>
<dbReference type="AlphaFoldDB" id="L8H3M9"/>
<dbReference type="KEGG" id="acan:ACA1_235690"/>
<accession>L8H3M9</accession>
<keyword evidence="2" id="KW-0812">Transmembrane</keyword>
<keyword evidence="2" id="KW-1133">Transmembrane helix</keyword>
<evidence type="ECO:0000313" key="3">
    <source>
        <dbReference type="EMBL" id="ELR19031.1"/>
    </source>
</evidence>
<dbReference type="Proteomes" id="UP000011083">
    <property type="component" value="Unassembled WGS sequence"/>
</dbReference>
<sequence length="368" mass="41142">MAITAPTLIRGEILLAIIIIIILIIIPTEDPPDLDEEEEVSKLWSEYVAMETRRIEIYHQLEHLEGQEGHNPLFASADYRTYKDTMLSELPLAHKRHHYHRRRKSGGSHAPTTRLARRTKSRILVTETIRLATQLTPEAQAGMLAGQQKMLGINKEQLWVVFDALVNSQLPANERISHSSAFKYLFCGLNYLGYKVEPLYGNESLHKTTRKGGGVKRLSGVMWRDLDAPESKDVVRTSLESLQSYGINVDMDKLRLLLQANTEADALAPHSPPMHTGSPMMYPPVNVPMALPVAVPATSPGHPARSPLQTDVAPPHHQPPQDEIVAQGTATAETLSADEDLQQLIKLMSKHGMMEKLQLLMQLKKPDH</sequence>
<feature type="region of interest" description="Disordered" evidence="1">
    <location>
        <begin position="296"/>
        <end position="322"/>
    </location>
</feature>
<dbReference type="RefSeq" id="XP_004341095.1">
    <property type="nucleotide sequence ID" value="XM_004341047.1"/>
</dbReference>
<evidence type="ECO:0000256" key="2">
    <source>
        <dbReference type="SAM" id="Phobius"/>
    </source>
</evidence>
<dbReference type="VEuPathDB" id="AmoebaDB:ACA1_235690"/>